<proteinExistence type="predicted"/>
<reference evidence="1 2" key="1">
    <citation type="journal article" date="2021" name="Sci. Rep.">
        <title>The genome of the diatom Chaetoceros tenuissimus carries an ancient integrated fragment of an extant virus.</title>
        <authorList>
            <person name="Hongo Y."/>
            <person name="Kimura K."/>
            <person name="Takaki Y."/>
            <person name="Yoshida Y."/>
            <person name="Baba S."/>
            <person name="Kobayashi G."/>
            <person name="Nagasaki K."/>
            <person name="Hano T."/>
            <person name="Tomaru Y."/>
        </authorList>
    </citation>
    <scope>NUCLEOTIDE SEQUENCE [LARGE SCALE GENOMIC DNA]</scope>
    <source>
        <strain evidence="1 2">NIES-3715</strain>
    </source>
</reference>
<dbReference type="EMBL" id="BLLK01000051">
    <property type="protein sequence ID" value="GFH55982.1"/>
    <property type="molecule type" value="Genomic_DNA"/>
</dbReference>
<evidence type="ECO:0000313" key="1">
    <source>
        <dbReference type="EMBL" id="GFH55982.1"/>
    </source>
</evidence>
<comment type="caution">
    <text evidence="1">The sequence shown here is derived from an EMBL/GenBank/DDBJ whole genome shotgun (WGS) entry which is preliminary data.</text>
</comment>
<evidence type="ECO:0000313" key="2">
    <source>
        <dbReference type="Proteomes" id="UP001054902"/>
    </source>
</evidence>
<sequence length="157" mass="18646">MGKKGKRSKQKDVRKEADKIIREADQLTDKALIDAEEGLYSKAANQNRQAIRLLESKKVAMVHTRLKHLFKCYFLFMHVEYQRRNYKAALDWYKYIMSKSRQNSLNFRGNVILFHQLSMLRLNGQKCQLSDFIHYISRKSETPNIIYIEAIFAFRAH</sequence>
<organism evidence="1 2">
    <name type="scientific">Chaetoceros tenuissimus</name>
    <dbReference type="NCBI Taxonomy" id="426638"/>
    <lineage>
        <taxon>Eukaryota</taxon>
        <taxon>Sar</taxon>
        <taxon>Stramenopiles</taxon>
        <taxon>Ochrophyta</taxon>
        <taxon>Bacillariophyta</taxon>
        <taxon>Coscinodiscophyceae</taxon>
        <taxon>Chaetocerotophycidae</taxon>
        <taxon>Chaetocerotales</taxon>
        <taxon>Chaetocerotaceae</taxon>
        <taxon>Chaetoceros</taxon>
    </lineage>
</organism>
<keyword evidence="2" id="KW-1185">Reference proteome</keyword>
<accession>A0AAD3H9V7</accession>
<name>A0AAD3H9V7_9STRA</name>
<dbReference type="Proteomes" id="UP001054902">
    <property type="component" value="Unassembled WGS sequence"/>
</dbReference>
<dbReference type="AlphaFoldDB" id="A0AAD3H9V7"/>
<protein>
    <submittedName>
        <fullName evidence="1">Uncharacterized protein</fullName>
    </submittedName>
</protein>
<gene>
    <name evidence="1" type="ORF">CTEN210_12458</name>
</gene>